<name>A0A1I1VUC0_9BACT</name>
<reference evidence="1 2" key="1">
    <citation type="submission" date="2016-10" db="EMBL/GenBank/DDBJ databases">
        <authorList>
            <person name="de Groot N.N."/>
        </authorList>
    </citation>
    <scope>NUCLEOTIDE SEQUENCE [LARGE SCALE GENOMIC DNA]</scope>
    <source>
        <strain evidence="1 2">DSM 19012</strain>
    </source>
</reference>
<dbReference type="Proteomes" id="UP000181976">
    <property type="component" value="Unassembled WGS sequence"/>
</dbReference>
<evidence type="ECO:0000313" key="2">
    <source>
        <dbReference type="Proteomes" id="UP000181976"/>
    </source>
</evidence>
<gene>
    <name evidence="1" type="ORF">SAMN05444380_10377</name>
</gene>
<accession>A0A1I1VUC0</accession>
<dbReference type="STRING" id="385682.SAMN05444380_10377"/>
<dbReference type="InParanoid" id="A0A1I1VUC0"/>
<protein>
    <submittedName>
        <fullName evidence="1">Uncharacterized protein</fullName>
    </submittedName>
</protein>
<evidence type="ECO:0000313" key="1">
    <source>
        <dbReference type="EMBL" id="SFD86682.1"/>
    </source>
</evidence>
<keyword evidence="2" id="KW-1185">Reference proteome</keyword>
<sequence>MTTHKKQYINKVSKFYTDETSMAAVATKEHV</sequence>
<dbReference type="EMBL" id="FONA01000003">
    <property type="protein sequence ID" value="SFD86682.1"/>
    <property type="molecule type" value="Genomic_DNA"/>
</dbReference>
<organism evidence="1 2">
    <name type="scientific">Thermophagus xiamenensis</name>
    <dbReference type="NCBI Taxonomy" id="385682"/>
    <lineage>
        <taxon>Bacteria</taxon>
        <taxon>Pseudomonadati</taxon>
        <taxon>Bacteroidota</taxon>
        <taxon>Bacteroidia</taxon>
        <taxon>Marinilabiliales</taxon>
        <taxon>Marinilabiliaceae</taxon>
        <taxon>Thermophagus</taxon>
    </lineage>
</organism>
<dbReference type="AlphaFoldDB" id="A0A1I1VUC0"/>
<proteinExistence type="predicted"/>